<dbReference type="AlphaFoldDB" id="A7I9Y3"/>
<proteinExistence type="predicted"/>
<name>A7I9Y3_METB6</name>
<keyword evidence="2" id="KW-1185">Reference proteome</keyword>
<dbReference type="GeneID" id="5411835"/>
<organism evidence="1 2">
    <name type="scientific">Methanoregula boonei (strain DSM 21154 / JCM 14090 / 6A8)</name>
    <dbReference type="NCBI Taxonomy" id="456442"/>
    <lineage>
        <taxon>Archaea</taxon>
        <taxon>Methanobacteriati</taxon>
        <taxon>Methanobacteriota</taxon>
        <taxon>Stenosarchaea group</taxon>
        <taxon>Methanomicrobia</taxon>
        <taxon>Methanomicrobiales</taxon>
        <taxon>Methanoregulaceae</taxon>
        <taxon>Methanoregula</taxon>
    </lineage>
</organism>
<sequence precursor="true">MKSTDPRCIVLLIVLLAAFAGTVSATNYVWIFVHPGSGTVCLDSSCQVNVGTLNGYSSTSFGAPACGTDHTIRVYNTAGYEDYTDTVYVAANCYDVTRSIYLSPIATETETEGSSTGTLHVYISPAPASTEVCLDKLTCQVNNGPAADTWSVQFDDVSGGQQHTLTVDADGYQPASQQVSATPGQVSTADISLVPVPAGTAPSATTASAPAAAGTTASPLGTEVVVLAAGVAGALAVFHKRR</sequence>
<protein>
    <recommendedName>
        <fullName evidence="3">PEGA domain-containing protein</fullName>
    </recommendedName>
</protein>
<evidence type="ECO:0008006" key="3">
    <source>
        <dbReference type="Google" id="ProtNLM"/>
    </source>
</evidence>
<dbReference type="HOGENOM" id="CLU_1145218_0_0_2"/>
<dbReference type="eggNOG" id="arCOG03264">
    <property type="taxonomic scope" value="Archaea"/>
</dbReference>
<dbReference type="Proteomes" id="UP000002408">
    <property type="component" value="Chromosome"/>
</dbReference>
<accession>A7I9Y3</accession>
<dbReference type="EMBL" id="CP000780">
    <property type="protein sequence ID" value="ABS56544.1"/>
    <property type="molecule type" value="Genomic_DNA"/>
</dbReference>
<dbReference type="KEGG" id="mbn:Mboo_2030"/>
<evidence type="ECO:0000313" key="1">
    <source>
        <dbReference type="EMBL" id="ABS56544.1"/>
    </source>
</evidence>
<gene>
    <name evidence="1" type="ordered locus">Mboo_2030</name>
</gene>
<reference evidence="1" key="1">
    <citation type="submission" date="2007-07" db="EMBL/GenBank/DDBJ databases">
        <title>Complete sequence of Candidatus Methanoregula boonei 6A8.</title>
        <authorList>
            <consortium name="US DOE Joint Genome Institute"/>
            <person name="Copeland A."/>
            <person name="Lucas S."/>
            <person name="Lapidus A."/>
            <person name="Barry K."/>
            <person name="Glavina del Rio T."/>
            <person name="Dalin E."/>
            <person name="Tice H."/>
            <person name="Pitluck S."/>
            <person name="Meincke L."/>
            <person name="Brettin T."/>
            <person name="Bruce D."/>
            <person name="Detter J.C."/>
            <person name="Han C."/>
            <person name="Tapia R."/>
            <person name="Gilna P."/>
            <person name="Schmutz J."/>
            <person name="Larimer F."/>
            <person name="Land M."/>
            <person name="Hauser L."/>
            <person name="Kyrpides N."/>
            <person name="Kim E."/>
            <person name="Zinder S."/>
            <person name="Richardson P."/>
        </authorList>
    </citation>
    <scope>NUCLEOTIDE SEQUENCE [LARGE SCALE GENOMIC DNA]</scope>
    <source>
        <strain evidence="1">6A8</strain>
    </source>
</reference>
<dbReference type="RefSeq" id="WP_012107599.1">
    <property type="nucleotide sequence ID" value="NC_009712.1"/>
</dbReference>
<evidence type="ECO:0000313" key="2">
    <source>
        <dbReference type="Proteomes" id="UP000002408"/>
    </source>
</evidence>